<protein>
    <recommendedName>
        <fullName evidence="2">Stc1 domain-containing protein</fullName>
    </recommendedName>
</protein>
<keyword evidence="4" id="KW-1185">Reference proteome</keyword>
<evidence type="ECO:0000313" key="3">
    <source>
        <dbReference type="EMBL" id="KAJ3050230.1"/>
    </source>
</evidence>
<evidence type="ECO:0000256" key="1">
    <source>
        <dbReference type="SAM" id="MobiDB-lite"/>
    </source>
</evidence>
<evidence type="ECO:0000313" key="4">
    <source>
        <dbReference type="Proteomes" id="UP001212841"/>
    </source>
</evidence>
<dbReference type="AlphaFoldDB" id="A0AAD5SD11"/>
<feature type="compositionally biased region" description="Basic and acidic residues" evidence="1">
    <location>
        <begin position="112"/>
        <end position="121"/>
    </location>
</feature>
<accession>A0AAD5SD11</accession>
<organism evidence="3 4">
    <name type="scientific">Rhizophlyctis rosea</name>
    <dbReference type="NCBI Taxonomy" id="64517"/>
    <lineage>
        <taxon>Eukaryota</taxon>
        <taxon>Fungi</taxon>
        <taxon>Fungi incertae sedis</taxon>
        <taxon>Chytridiomycota</taxon>
        <taxon>Chytridiomycota incertae sedis</taxon>
        <taxon>Chytridiomycetes</taxon>
        <taxon>Rhizophlyctidales</taxon>
        <taxon>Rhizophlyctidaceae</taxon>
        <taxon>Rhizophlyctis</taxon>
    </lineage>
</organism>
<dbReference type="Pfam" id="PF12898">
    <property type="entry name" value="Stc1"/>
    <property type="match status" value="1"/>
</dbReference>
<feature type="domain" description="Stc1" evidence="2">
    <location>
        <begin position="27"/>
        <end position="66"/>
    </location>
</feature>
<sequence length="121" mass="14047">MNDHNPKEETAIAPDQEPSPTLTRRPSQAKEDIRLECNECERNLPLSAYSKRQRREDGVRRCMDCIDKQLKETVKPWWQKRVEEAEALERAAQQQERQDQLEEGVEEGVGEGVERSVGSER</sequence>
<proteinExistence type="predicted"/>
<dbReference type="EMBL" id="JADGJD010000539">
    <property type="protein sequence ID" value="KAJ3050230.1"/>
    <property type="molecule type" value="Genomic_DNA"/>
</dbReference>
<feature type="region of interest" description="Disordered" evidence="1">
    <location>
        <begin position="87"/>
        <end position="121"/>
    </location>
</feature>
<evidence type="ECO:0000259" key="2">
    <source>
        <dbReference type="Pfam" id="PF12898"/>
    </source>
</evidence>
<comment type="caution">
    <text evidence="3">The sequence shown here is derived from an EMBL/GenBank/DDBJ whole genome shotgun (WGS) entry which is preliminary data.</text>
</comment>
<dbReference type="Proteomes" id="UP001212841">
    <property type="component" value="Unassembled WGS sequence"/>
</dbReference>
<feature type="region of interest" description="Disordered" evidence="1">
    <location>
        <begin position="1"/>
        <end position="30"/>
    </location>
</feature>
<gene>
    <name evidence="3" type="ORF">HK097_008793</name>
</gene>
<name>A0AAD5SD11_9FUNG</name>
<dbReference type="InterPro" id="IPR024630">
    <property type="entry name" value="Stc1"/>
</dbReference>
<feature type="compositionally biased region" description="Basic and acidic residues" evidence="1">
    <location>
        <begin position="1"/>
        <end position="10"/>
    </location>
</feature>
<reference evidence="3" key="1">
    <citation type="submission" date="2020-05" db="EMBL/GenBank/DDBJ databases">
        <title>Phylogenomic resolution of chytrid fungi.</title>
        <authorList>
            <person name="Stajich J.E."/>
            <person name="Amses K."/>
            <person name="Simmons R."/>
            <person name="Seto K."/>
            <person name="Myers J."/>
            <person name="Bonds A."/>
            <person name="Quandt C.A."/>
            <person name="Barry K."/>
            <person name="Liu P."/>
            <person name="Grigoriev I."/>
            <person name="Longcore J.E."/>
            <person name="James T.Y."/>
        </authorList>
    </citation>
    <scope>NUCLEOTIDE SEQUENCE</scope>
    <source>
        <strain evidence="3">JEL0318</strain>
    </source>
</reference>